<evidence type="ECO:0000256" key="1">
    <source>
        <dbReference type="ARBA" id="ARBA00022729"/>
    </source>
</evidence>
<accession>A0AAN8UXD9</accession>
<feature type="domain" description="X8" evidence="3">
    <location>
        <begin position="30"/>
        <end position="115"/>
    </location>
</feature>
<comment type="caution">
    <text evidence="4">The sequence shown here is derived from an EMBL/GenBank/DDBJ whole genome shotgun (WGS) entry which is preliminary data.</text>
</comment>
<organism evidence="4 5">
    <name type="scientific">Dillenia turbinata</name>
    <dbReference type="NCBI Taxonomy" id="194707"/>
    <lineage>
        <taxon>Eukaryota</taxon>
        <taxon>Viridiplantae</taxon>
        <taxon>Streptophyta</taxon>
        <taxon>Embryophyta</taxon>
        <taxon>Tracheophyta</taxon>
        <taxon>Spermatophyta</taxon>
        <taxon>Magnoliopsida</taxon>
        <taxon>eudicotyledons</taxon>
        <taxon>Gunneridae</taxon>
        <taxon>Pentapetalae</taxon>
        <taxon>Dilleniales</taxon>
        <taxon>Dilleniaceae</taxon>
        <taxon>Dillenia</taxon>
    </lineage>
</organism>
<dbReference type="AlphaFoldDB" id="A0AAN8UXD9"/>
<dbReference type="EMBL" id="JBAMMX010000023">
    <property type="protein sequence ID" value="KAK6917217.1"/>
    <property type="molecule type" value="Genomic_DNA"/>
</dbReference>
<evidence type="ECO:0000256" key="2">
    <source>
        <dbReference type="SAM" id="SignalP"/>
    </source>
</evidence>
<feature type="signal peptide" evidence="2">
    <location>
        <begin position="1"/>
        <end position="26"/>
    </location>
</feature>
<sequence>MAKIALPLSIFFSVLWFLLLNSGLWEFQKTWCIAKHSSSDAVLQGNIDHVCKKLKDKCAIIKPGQPCHEPNTLINHASVTMNLYYQAKGQKPKNCNFKNSGLVSISDPSYEGCKYA</sequence>
<evidence type="ECO:0000313" key="5">
    <source>
        <dbReference type="Proteomes" id="UP001370490"/>
    </source>
</evidence>
<name>A0AAN8UXD9_9MAGN</name>
<dbReference type="Proteomes" id="UP001370490">
    <property type="component" value="Unassembled WGS sequence"/>
</dbReference>
<dbReference type="PANTHER" id="PTHR31044:SF57">
    <property type="entry name" value="CARBOHYDRATE-BINDING X8 DOMAIN SUPERFAMILY PROTEIN"/>
    <property type="match status" value="1"/>
</dbReference>
<reference evidence="4 5" key="1">
    <citation type="submission" date="2023-12" db="EMBL/GenBank/DDBJ databases">
        <title>A high-quality genome assembly for Dillenia turbinata (Dilleniales).</title>
        <authorList>
            <person name="Chanderbali A."/>
        </authorList>
    </citation>
    <scope>NUCLEOTIDE SEQUENCE [LARGE SCALE GENOMIC DNA]</scope>
    <source>
        <strain evidence="4">LSX21</strain>
        <tissue evidence="4">Leaf</tissue>
    </source>
</reference>
<gene>
    <name evidence="4" type="ORF">RJ641_017968</name>
</gene>
<dbReference type="SMART" id="SM00768">
    <property type="entry name" value="X8"/>
    <property type="match status" value="1"/>
</dbReference>
<dbReference type="Gene3D" id="1.20.58.1040">
    <property type="match status" value="1"/>
</dbReference>
<dbReference type="PANTHER" id="PTHR31044">
    <property type="entry name" value="BETA-1,3 GLUCANASE"/>
    <property type="match status" value="1"/>
</dbReference>
<evidence type="ECO:0000259" key="3">
    <source>
        <dbReference type="SMART" id="SM00768"/>
    </source>
</evidence>
<keyword evidence="5" id="KW-1185">Reference proteome</keyword>
<keyword evidence="1 2" id="KW-0732">Signal</keyword>
<proteinExistence type="predicted"/>
<dbReference type="InterPro" id="IPR044788">
    <property type="entry name" value="X8_dom_prot"/>
</dbReference>
<dbReference type="InterPro" id="IPR012946">
    <property type="entry name" value="X8"/>
</dbReference>
<dbReference type="Pfam" id="PF07983">
    <property type="entry name" value="X8"/>
    <property type="match status" value="1"/>
</dbReference>
<feature type="chain" id="PRO_5042962203" evidence="2">
    <location>
        <begin position="27"/>
        <end position="116"/>
    </location>
</feature>
<protein>
    <submittedName>
        <fullName evidence="4">X8 domain</fullName>
    </submittedName>
</protein>
<evidence type="ECO:0000313" key="4">
    <source>
        <dbReference type="EMBL" id="KAK6917217.1"/>
    </source>
</evidence>
<dbReference type="GO" id="GO:0009506">
    <property type="term" value="C:plasmodesma"/>
    <property type="evidence" value="ECO:0007669"/>
    <property type="project" value="UniProtKB-ARBA"/>
</dbReference>